<keyword evidence="1" id="KW-0813">Transport</keyword>
<evidence type="ECO:0000256" key="6">
    <source>
        <dbReference type="PROSITE-ProRule" id="PRU00433"/>
    </source>
</evidence>
<proteinExistence type="predicted"/>
<comment type="caution">
    <text evidence="9">The sequence shown here is derived from an EMBL/GenBank/DDBJ whole genome shotgun (WGS) entry which is preliminary data.</text>
</comment>
<dbReference type="Proteomes" id="UP001165583">
    <property type="component" value="Unassembled WGS sequence"/>
</dbReference>
<dbReference type="Gene3D" id="1.10.760.10">
    <property type="entry name" value="Cytochrome c-like domain"/>
    <property type="match status" value="1"/>
</dbReference>
<feature type="domain" description="Cytochrome c" evidence="8">
    <location>
        <begin position="26"/>
        <end position="127"/>
    </location>
</feature>
<dbReference type="InterPro" id="IPR009056">
    <property type="entry name" value="Cyt_c-like_dom"/>
</dbReference>
<dbReference type="PRINTS" id="PR00604">
    <property type="entry name" value="CYTCHRMECIAB"/>
</dbReference>
<evidence type="ECO:0000256" key="5">
    <source>
        <dbReference type="ARBA" id="ARBA00023004"/>
    </source>
</evidence>
<keyword evidence="4" id="KW-0249">Electron transport</keyword>
<accession>A0ABT2I096</accession>
<evidence type="ECO:0000256" key="4">
    <source>
        <dbReference type="ARBA" id="ARBA00022982"/>
    </source>
</evidence>
<keyword evidence="7" id="KW-0732">Signal</keyword>
<evidence type="ECO:0000313" key="10">
    <source>
        <dbReference type="Proteomes" id="UP001165583"/>
    </source>
</evidence>
<dbReference type="InterPro" id="IPR002327">
    <property type="entry name" value="Cyt_c_1A/1B"/>
</dbReference>
<keyword evidence="5 6" id="KW-0408">Iron</keyword>
<dbReference type="SUPFAM" id="SSF46626">
    <property type="entry name" value="Cytochrome c"/>
    <property type="match status" value="1"/>
</dbReference>
<feature type="chain" id="PRO_5045681348" evidence="7">
    <location>
        <begin position="26"/>
        <end position="127"/>
    </location>
</feature>
<evidence type="ECO:0000313" key="9">
    <source>
        <dbReference type="EMBL" id="MCT2398222.1"/>
    </source>
</evidence>
<dbReference type="EMBL" id="JANZXA010000001">
    <property type="protein sequence ID" value="MCT2398222.1"/>
    <property type="molecule type" value="Genomic_DNA"/>
</dbReference>
<dbReference type="PROSITE" id="PS51007">
    <property type="entry name" value="CYTC"/>
    <property type="match status" value="1"/>
</dbReference>
<evidence type="ECO:0000256" key="7">
    <source>
        <dbReference type="SAM" id="SignalP"/>
    </source>
</evidence>
<dbReference type="InterPro" id="IPR036909">
    <property type="entry name" value="Cyt_c-like_dom_sf"/>
</dbReference>
<name>A0ABT2I096_9SPHN</name>
<reference evidence="9" key="1">
    <citation type="submission" date="2022-09" db="EMBL/GenBank/DDBJ databases">
        <title>Novosphingobium sp. Nov., a polycyclic aromatic hydrocarbon-degrading bacterium isolated form mangrove sediments in HongKong.</title>
        <authorList>
            <person name="Hu Z."/>
        </authorList>
    </citation>
    <scope>NUCLEOTIDE SEQUENCE</scope>
    <source>
        <strain evidence="9">HK4-1</strain>
    </source>
</reference>
<keyword evidence="3 6" id="KW-0479">Metal-binding</keyword>
<evidence type="ECO:0000256" key="3">
    <source>
        <dbReference type="ARBA" id="ARBA00022723"/>
    </source>
</evidence>
<evidence type="ECO:0000256" key="2">
    <source>
        <dbReference type="ARBA" id="ARBA00022617"/>
    </source>
</evidence>
<gene>
    <name evidence="9" type="ORF">NZK81_01540</name>
</gene>
<feature type="signal peptide" evidence="7">
    <location>
        <begin position="1"/>
        <end position="25"/>
    </location>
</feature>
<keyword evidence="10" id="KW-1185">Reference proteome</keyword>
<evidence type="ECO:0000256" key="1">
    <source>
        <dbReference type="ARBA" id="ARBA00022448"/>
    </source>
</evidence>
<dbReference type="RefSeq" id="WP_260043321.1">
    <property type="nucleotide sequence ID" value="NZ_JANZXA010000001.1"/>
</dbReference>
<sequence length="127" mass="13244">MAGVLKALRPILLAAVLAGSGPALAGDMSGGARVFQAQCSICHHDTKNAPPSVGPDLFGVIGRKAGTLKGYAFSAAMKHSGLTWTPEELDRYLADPGKVVPGNKMPFPGMHDSARLDAVLSYLETLK</sequence>
<organism evidence="9 10">
    <name type="scientific">Novosphingobium mangrovi</name>
    <name type="common">ex Huang et al. 2023</name>
    <dbReference type="NCBI Taxonomy" id="2976432"/>
    <lineage>
        <taxon>Bacteria</taxon>
        <taxon>Pseudomonadati</taxon>
        <taxon>Pseudomonadota</taxon>
        <taxon>Alphaproteobacteria</taxon>
        <taxon>Sphingomonadales</taxon>
        <taxon>Sphingomonadaceae</taxon>
        <taxon>Novosphingobium</taxon>
    </lineage>
</organism>
<protein>
    <submittedName>
        <fullName evidence="9">C-type cytochrome</fullName>
    </submittedName>
</protein>
<keyword evidence="2 6" id="KW-0349">Heme</keyword>
<evidence type="ECO:0000259" key="8">
    <source>
        <dbReference type="PROSITE" id="PS51007"/>
    </source>
</evidence>
<dbReference type="PANTHER" id="PTHR11961">
    <property type="entry name" value="CYTOCHROME C"/>
    <property type="match status" value="1"/>
</dbReference>